<dbReference type="Proteomes" id="UP000515158">
    <property type="component" value="Unplaced"/>
</dbReference>
<dbReference type="AlphaFoldDB" id="A0A6P8XUN8"/>
<feature type="signal peptide" evidence="2">
    <location>
        <begin position="1"/>
        <end position="20"/>
    </location>
</feature>
<dbReference type="OrthoDB" id="8192724at2759"/>
<evidence type="ECO:0000313" key="4">
    <source>
        <dbReference type="RefSeq" id="XP_034230643.1"/>
    </source>
</evidence>
<evidence type="ECO:0000256" key="1">
    <source>
        <dbReference type="SAM" id="MobiDB-lite"/>
    </source>
</evidence>
<dbReference type="InParanoid" id="A0A6P8XUN8"/>
<proteinExistence type="predicted"/>
<keyword evidence="2" id="KW-0732">Signal</keyword>
<feature type="chain" id="PRO_5027835765" evidence="2">
    <location>
        <begin position="21"/>
        <end position="182"/>
    </location>
</feature>
<evidence type="ECO:0000313" key="3">
    <source>
        <dbReference type="Proteomes" id="UP000515158"/>
    </source>
</evidence>
<accession>A0A6P8XUN8</accession>
<sequence>MWNILLVGAVLAGLAAPGLAGPVVHEQAQANGGVPEVGVPLAAMTDSELQWVRDYLVELIREDPWQDNKMPLLYVEQPQDGGRPVQPGPGPNPDDAEDADNALDAMPVKRSRYYRRYPWKRVTRNRGTYDPDLYMCNPSREDVIQLLVGLHRAREGDTGRTINFCNRKRPASSVFTNIRFIG</sequence>
<protein>
    <submittedName>
        <fullName evidence="4">Uncharacterized protein LOC117639261</fullName>
    </submittedName>
</protein>
<dbReference type="GeneID" id="117639261"/>
<reference evidence="4" key="1">
    <citation type="submission" date="2025-08" db="UniProtKB">
        <authorList>
            <consortium name="RefSeq"/>
        </authorList>
    </citation>
    <scope>IDENTIFICATION</scope>
    <source>
        <tissue evidence="4">Total insect</tissue>
    </source>
</reference>
<gene>
    <name evidence="4" type="primary">LOC117639261</name>
</gene>
<organism evidence="4">
    <name type="scientific">Thrips palmi</name>
    <name type="common">Melon thrips</name>
    <dbReference type="NCBI Taxonomy" id="161013"/>
    <lineage>
        <taxon>Eukaryota</taxon>
        <taxon>Metazoa</taxon>
        <taxon>Ecdysozoa</taxon>
        <taxon>Arthropoda</taxon>
        <taxon>Hexapoda</taxon>
        <taxon>Insecta</taxon>
        <taxon>Pterygota</taxon>
        <taxon>Neoptera</taxon>
        <taxon>Paraneoptera</taxon>
        <taxon>Thysanoptera</taxon>
        <taxon>Terebrantia</taxon>
        <taxon>Thripoidea</taxon>
        <taxon>Thripidae</taxon>
        <taxon>Thrips</taxon>
    </lineage>
</organism>
<dbReference type="RefSeq" id="XP_034230643.1">
    <property type="nucleotide sequence ID" value="XM_034374752.1"/>
</dbReference>
<name>A0A6P8XUN8_THRPL</name>
<evidence type="ECO:0000256" key="2">
    <source>
        <dbReference type="SAM" id="SignalP"/>
    </source>
</evidence>
<keyword evidence="3" id="KW-1185">Reference proteome</keyword>
<feature type="region of interest" description="Disordered" evidence="1">
    <location>
        <begin position="76"/>
        <end position="102"/>
    </location>
</feature>
<dbReference type="KEGG" id="tpal:117639261"/>